<gene>
    <name evidence="14" type="ORF">BJ684DRAFT_10235</name>
</gene>
<dbReference type="GO" id="GO:0005681">
    <property type="term" value="C:spliceosomal complex"/>
    <property type="evidence" value="ECO:0007669"/>
    <property type="project" value="UniProtKB-KW"/>
</dbReference>
<organism evidence="14 15">
    <name type="scientific">Piptocephalis cylindrospora</name>
    <dbReference type="NCBI Taxonomy" id="1907219"/>
    <lineage>
        <taxon>Eukaryota</taxon>
        <taxon>Fungi</taxon>
        <taxon>Fungi incertae sedis</taxon>
        <taxon>Zoopagomycota</taxon>
        <taxon>Zoopagomycotina</taxon>
        <taxon>Zoopagomycetes</taxon>
        <taxon>Zoopagales</taxon>
        <taxon>Piptocephalidaceae</taxon>
        <taxon>Piptocephalis</taxon>
    </lineage>
</organism>
<evidence type="ECO:0000256" key="12">
    <source>
        <dbReference type="RuleBase" id="RU365053"/>
    </source>
</evidence>
<dbReference type="InterPro" id="IPR010920">
    <property type="entry name" value="LSM_dom_sf"/>
</dbReference>
<feature type="domain" description="Sm" evidence="13">
    <location>
        <begin position="16"/>
        <end position="94"/>
    </location>
</feature>
<keyword evidence="7 12" id="KW-0694">RNA-binding</keyword>
<dbReference type="OrthoDB" id="25620at2759"/>
<accession>A0A4P9Y3P1</accession>
<name>A0A4P9Y3P1_9FUNG</name>
<keyword evidence="10 12" id="KW-0687">Ribonucleoprotein</keyword>
<evidence type="ECO:0000256" key="8">
    <source>
        <dbReference type="ARBA" id="ARBA00023187"/>
    </source>
</evidence>
<dbReference type="GO" id="GO:0046540">
    <property type="term" value="C:U4/U6 x U5 tri-snRNP complex"/>
    <property type="evidence" value="ECO:0007669"/>
    <property type="project" value="UniProtKB-UniRule"/>
</dbReference>
<evidence type="ECO:0000256" key="11">
    <source>
        <dbReference type="ARBA" id="ARBA00058057"/>
    </source>
</evidence>
<comment type="similarity">
    <text evidence="3 12">Belongs to the snRNP Sm proteins family.</text>
</comment>
<keyword evidence="6 12" id="KW-0747">Spliceosome</keyword>
<evidence type="ECO:0000259" key="13">
    <source>
        <dbReference type="PROSITE" id="PS52002"/>
    </source>
</evidence>
<dbReference type="InterPro" id="IPR027078">
    <property type="entry name" value="snRNP-E"/>
</dbReference>
<dbReference type="Pfam" id="PF01423">
    <property type="entry name" value="LSM"/>
    <property type="match status" value="1"/>
</dbReference>
<dbReference type="GO" id="GO:0000387">
    <property type="term" value="P:spliceosomal snRNP assembly"/>
    <property type="evidence" value="ECO:0007669"/>
    <property type="project" value="UniProtKB-UniRule"/>
</dbReference>
<evidence type="ECO:0000256" key="1">
    <source>
        <dbReference type="ARBA" id="ARBA00004123"/>
    </source>
</evidence>
<comment type="subcellular location">
    <subcellularLocation>
        <location evidence="2">Cytoplasm</location>
        <location evidence="2">Cytosol</location>
    </subcellularLocation>
    <subcellularLocation>
        <location evidence="1 12">Nucleus</location>
    </subcellularLocation>
</comment>
<dbReference type="Proteomes" id="UP000267251">
    <property type="component" value="Unassembled WGS sequence"/>
</dbReference>
<protein>
    <recommendedName>
        <fullName evidence="12">Small nuclear ribonucleoprotein E</fullName>
        <shortName evidence="12">snRNP-E</shortName>
    </recommendedName>
    <alternativeName>
        <fullName evidence="12">Sm protein E</fullName>
    </alternativeName>
</protein>
<proteinExistence type="inferred from homology"/>
<evidence type="ECO:0000256" key="10">
    <source>
        <dbReference type="ARBA" id="ARBA00023274"/>
    </source>
</evidence>
<dbReference type="FunFam" id="2.30.30.100:FF:000013">
    <property type="entry name" value="Small nuclear ribonucleoprotein E"/>
    <property type="match status" value="1"/>
</dbReference>
<sequence>MADRSSKVQKVMVAPINLIFRLLQSQTRASIWLYEELDMRLEGTIVGFDEFMNLVLDQCIEVRLRRGEAVGRTDLGRILLKGECITLIQSLEGATSG</sequence>
<keyword evidence="15" id="KW-1185">Reference proteome</keyword>
<evidence type="ECO:0000256" key="6">
    <source>
        <dbReference type="ARBA" id="ARBA00022728"/>
    </source>
</evidence>
<comment type="function">
    <text evidence="12">Involved in pre-mRNA splicing. Binds and is required for the stability of snRNA U1, U2, U4 and U5 which contain a highly conserved structural motif called the Sm binding site. Involved in cap modification.</text>
</comment>
<dbReference type="GO" id="GO:0005682">
    <property type="term" value="C:U5 snRNP"/>
    <property type="evidence" value="ECO:0007669"/>
    <property type="project" value="UniProtKB-UniRule"/>
</dbReference>
<evidence type="ECO:0000256" key="7">
    <source>
        <dbReference type="ARBA" id="ARBA00022884"/>
    </source>
</evidence>
<reference evidence="15" key="1">
    <citation type="journal article" date="2018" name="Nat. Microbiol.">
        <title>Leveraging single-cell genomics to expand the fungal tree of life.</title>
        <authorList>
            <person name="Ahrendt S.R."/>
            <person name="Quandt C.A."/>
            <person name="Ciobanu D."/>
            <person name="Clum A."/>
            <person name="Salamov A."/>
            <person name="Andreopoulos B."/>
            <person name="Cheng J.F."/>
            <person name="Woyke T."/>
            <person name="Pelin A."/>
            <person name="Henrissat B."/>
            <person name="Reynolds N.K."/>
            <person name="Benny G.L."/>
            <person name="Smith M.E."/>
            <person name="James T.Y."/>
            <person name="Grigoriev I.V."/>
        </authorList>
    </citation>
    <scope>NUCLEOTIDE SEQUENCE [LARGE SCALE GENOMIC DNA]</scope>
</reference>
<comment type="function">
    <text evidence="11">Plays a role in pre-mRNA splicing as a core component of the spliceosomal U1, U2, U4 and U5 small nuclear ribonucleoproteins (snRNPs), the building blocks of the spliceosome.</text>
</comment>
<dbReference type="InterPro" id="IPR047575">
    <property type="entry name" value="Sm"/>
</dbReference>
<keyword evidence="5 12" id="KW-0507">mRNA processing</keyword>
<dbReference type="GO" id="GO:0005829">
    <property type="term" value="C:cytosol"/>
    <property type="evidence" value="ECO:0007669"/>
    <property type="project" value="UniProtKB-SubCell"/>
</dbReference>
<evidence type="ECO:0000256" key="3">
    <source>
        <dbReference type="ARBA" id="ARBA00006850"/>
    </source>
</evidence>
<evidence type="ECO:0000256" key="5">
    <source>
        <dbReference type="ARBA" id="ARBA00022664"/>
    </source>
</evidence>
<dbReference type="PANTHER" id="PTHR11193">
    <property type="entry name" value="SMALL NUCLEAR RIBONUCLEOPROTEIN E"/>
    <property type="match status" value="1"/>
</dbReference>
<dbReference type="GO" id="GO:0005687">
    <property type="term" value="C:U4 snRNP"/>
    <property type="evidence" value="ECO:0007669"/>
    <property type="project" value="UniProtKB-UniRule"/>
</dbReference>
<dbReference type="SUPFAM" id="SSF50182">
    <property type="entry name" value="Sm-like ribonucleoproteins"/>
    <property type="match status" value="1"/>
</dbReference>
<evidence type="ECO:0000256" key="2">
    <source>
        <dbReference type="ARBA" id="ARBA00004514"/>
    </source>
</evidence>
<keyword evidence="8 12" id="KW-0508">mRNA splicing</keyword>
<dbReference type="GO" id="GO:0003723">
    <property type="term" value="F:RNA binding"/>
    <property type="evidence" value="ECO:0007669"/>
    <property type="project" value="UniProtKB-KW"/>
</dbReference>
<keyword evidence="9 12" id="KW-0539">Nucleus</keyword>
<dbReference type="GO" id="GO:0005685">
    <property type="term" value="C:U1 snRNP"/>
    <property type="evidence" value="ECO:0007669"/>
    <property type="project" value="UniProtKB-UniRule"/>
</dbReference>
<dbReference type="AlphaFoldDB" id="A0A4P9Y3P1"/>
<keyword evidence="4" id="KW-0963">Cytoplasm</keyword>
<evidence type="ECO:0000256" key="9">
    <source>
        <dbReference type="ARBA" id="ARBA00023242"/>
    </source>
</evidence>
<evidence type="ECO:0000313" key="15">
    <source>
        <dbReference type="Proteomes" id="UP000267251"/>
    </source>
</evidence>
<dbReference type="SMART" id="SM00651">
    <property type="entry name" value="Sm"/>
    <property type="match status" value="1"/>
</dbReference>
<evidence type="ECO:0000256" key="4">
    <source>
        <dbReference type="ARBA" id="ARBA00022490"/>
    </source>
</evidence>
<dbReference type="PROSITE" id="PS52002">
    <property type="entry name" value="SM"/>
    <property type="match status" value="1"/>
</dbReference>
<dbReference type="CDD" id="cd01718">
    <property type="entry name" value="Sm_E"/>
    <property type="match status" value="1"/>
</dbReference>
<dbReference type="GO" id="GO:0005686">
    <property type="term" value="C:U2 snRNP"/>
    <property type="evidence" value="ECO:0007669"/>
    <property type="project" value="UniProtKB-UniRule"/>
</dbReference>
<dbReference type="Gene3D" id="2.30.30.100">
    <property type="match status" value="1"/>
</dbReference>
<dbReference type="EMBL" id="KZ988053">
    <property type="protein sequence ID" value="RKP13314.1"/>
    <property type="molecule type" value="Genomic_DNA"/>
</dbReference>
<dbReference type="InterPro" id="IPR001163">
    <property type="entry name" value="Sm_dom_euk/arc"/>
</dbReference>
<evidence type="ECO:0000313" key="14">
    <source>
        <dbReference type="EMBL" id="RKP13314.1"/>
    </source>
</evidence>